<evidence type="ECO:0000259" key="1">
    <source>
        <dbReference type="Pfam" id="PF11738"/>
    </source>
</evidence>
<dbReference type="Proteomes" id="UP000239711">
    <property type="component" value="Unassembled WGS sequence"/>
</dbReference>
<accession>A0A2S9J652</accession>
<protein>
    <submittedName>
        <fullName evidence="3">DUF3298 domain-containing protein</fullName>
    </submittedName>
</protein>
<comment type="caution">
    <text evidence="3">The sequence shown here is derived from an EMBL/GenBank/DDBJ whole genome shotgun (WGS) entry which is preliminary data.</text>
</comment>
<gene>
    <name evidence="3" type="ORF">C5745_07115</name>
</gene>
<proteinExistence type="predicted"/>
<dbReference type="Pfam" id="PF11738">
    <property type="entry name" value="DUF3298"/>
    <property type="match status" value="1"/>
</dbReference>
<dbReference type="Gene3D" id="3.30.565.40">
    <property type="entry name" value="Fervidobacterium nodosum Rt17-B1 like"/>
    <property type="match status" value="1"/>
</dbReference>
<dbReference type="OrthoDB" id="594879at2"/>
<reference evidence="3 4" key="1">
    <citation type="submission" date="2018-02" db="EMBL/GenBank/DDBJ databases">
        <title>The draft genome of Sphingobacterium sp. 5JN-11.</title>
        <authorList>
            <person name="Liu L."/>
            <person name="Li L."/>
            <person name="Liang L."/>
            <person name="Zhang X."/>
            <person name="Wang T."/>
        </authorList>
    </citation>
    <scope>NUCLEOTIDE SEQUENCE [LARGE SCALE GENOMIC DNA]</scope>
    <source>
        <strain evidence="3 4">5JN-11</strain>
    </source>
</reference>
<evidence type="ECO:0000313" key="4">
    <source>
        <dbReference type="Proteomes" id="UP000239711"/>
    </source>
</evidence>
<dbReference type="Gene3D" id="3.90.640.20">
    <property type="entry name" value="Heat-shock cognate protein, ATPase"/>
    <property type="match status" value="1"/>
</dbReference>
<dbReference type="AlphaFoldDB" id="A0A2S9J652"/>
<sequence>MALKRELLFSIGLVALLWSYSCMNSNKSQQNVHASQDVDMSMTDTLDYHMEVIKEISPYFSADGTALDTTYYAARYPVFSAAIDTLVRAAIFVDGENTASQVAESFLGGFNEYAEEQINSDHPGFHAWFRNQDCEVVLNVPGFLTLKNAINEYTGGAHGIEIEIWSSYDIGNKKKLTLTDLFQDTIALRQIVENHFRKQEQLDDTSSYGTAYFFEDETFTLAENFGLTRSGLLFHYNPYEIKSYAEGPTTLTVPYGVLADLMTARGKQLLNAIK</sequence>
<organism evidence="3 4">
    <name type="scientific">Sphingobacterium haloxyli</name>
    <dbReference type="NCBI Taxonomy" id="2100533"/>
    <lineage>
        <taxon>Bacteria</taxon>
        <taxon>Pseudomonadati</taxon>
        <taxon>Bacteroidota</taxon>
        <taxon>Sphingobacteriia</taxon>
        <taxon>Sphingobacteriales</taxon>
        <taxon>Sphingobacteriaceae</taxon>
        <taxon>Sphingobacterium</taxon>
    </lineage>
</organism>
<feature type="domain" description="Deacetylase PdaC" evidence="2">
    <location>
        <begin position="69"/>
        <end position="160"/>
    </location>
</feature>
<dbReference type="Pfam" id="PF13739">
    <property type="entry name" value="PdaC"/>
    <property type="match status" value="1"/>
</dbReference>
<dbReference type="RefSeq" id="WP_105716293.1">
    <property type="nucleotide sequence ID" value="NZ_PVBQ01000004.1"/>
</dbReference>
<keyword evidence="4" id="KW-1185">Reference proteome</keyword>
<evidence type="ECO:0000313" key="3">
    <source>
        <dbReference type="EMBL" id="PRD48266.1"/>
    </source>
</evidence>
<feature type="domain" description="DUF3298" evidence="1">
    <location>
        <begin position="180"/>
        <end position="255"/>
    </location>
</feature>
<dbReference type="PROSITE" id="PS51257">
    <property type="entry name" value="PROKAR_LIPOPROTEIN"/>
    <property type="match status" value="1"/>
</dbReference>
<dbReference type="InterPro" id="IPR021729">
    <property type="entry name" value="DUF3298"/>
</dbReference>
<dbReference type="InterPro" id="IPR025303">
    <property type="entry name" value="PdaC"/>
</dbReference>
<name>A0A2S9J652_9SPHI</name>
<dbReference type="EMBL" id="PVBQ01000004">
    <property type="protein sequence ID" value="PRD48266.1"/>
    <property type="molecule type" value="Genomic_DNA"/>
</dbReference>
<evidence type="ECO:0000259" key="2">
    <source>
        <dbReference type="Pfam" id="PF13739"/>
    </source>
</evidence>
<dbReference type="InterPro" id="IPR037126">
    <property type="entry name" value="PdaC/RsiV-like_sf"/>
</dbReference>